<evidence type="ECO:0000256" key="6">
    <source>
        <dbReference type="ARBA" id="ARBA00022833"/>
    </source>
</evidence>
<dbReference type="InterPro" id="IPR041569">
    <property type="entry name" value="AAA_lid_3"/>
</dbReference>
<dbReference type="InterPro" id="IPR036855">
    <property type="entry name" value="Znf_CCCH_sf"/>
</dbReference>
<dbReference type="Pfam" id="PF00004">
    <property type="entry name" value="AAA"/>
    <property type="match status" value="1"/>
</dbReference>
<keyword evidence="4" id="KW-0547">Nucleotide-binding</keyword>
<evidence type="ECO:0000313" key="14">
    <source>
        <dbReference type="Proteomes" id="UP000050794"/>
    </source>
</evidence>
<evidence type="ECO:0000256" key="10">
    <source>
        <dbReference type="SAM" id="MobiDB-lite"/>
    </source>
</evidence>
<evidence type="ECO:0000256" key="8">
    <source>
        <dbReference type="PROSITE-ProRule" id="PRU00723"/>
    </source>
</evidence>
<dbReference type="FunFam" id="1.10.8.60:FF:000022">
    <property type="entry name" value="Fidgetin like 1"/>
    <property type="match status" value="1"/>
</dbReference>
<organism evidence="14 15">
    <name type="scientific">Toxocara canis</name>
    <name type="common">Canine roundworm</name>
    <dbReference type="NCBI Taxonomy" id="6265"/>
    <lineage>
        <taxon>Eukaryota</taxon>
        <taxon>Metazoa</taxon>
        <taxon>Ecdysozoa</taxon>
        <taxon>Nematoda</taxon>
        <taxon>Chromadorea</taxon>
        <taxon>Rhabditida</taxon>
        <taxon>Spirurina</taxon>
        <taxon>Ascaridomorpha</taxon>
        <taxon>Ascaridoidea</taxon>
        <taxon>Toxocaridae</taxon>
        <taxon>Toxocara</taxon>
    </lineage>
</organism>
<keyword evidence="5 8" id="KW-0863">Zinc-finger</keyword>
<comment type="function">
    <text evidence="1">Transcription repressor.</text>
</comment>
<keyword evidence="9" id="KW-0175">Coiled coil</keyword>
<evidence type="ECO:0000313" key="15">
    <source>
        <dbReference type="WBParaSite" id="TCNE_0000660001-mRNA-1"/>
    </source>
</evidence>
<evidence type="ECO:0000256" key="5">
    <source>
        <dbReference type="ARBA" id="ARBA00022771"/>
    </source>
</evidence>
<dbReference type="InterPro" id="IPR000571">
    <property type="entry name" value="Znf_CCCH"/>
</dbReference>
<dbReference type="SMART" id="SM00382">
    <property type="entry name" value="AAA"/>
    <property type="match status" value="1"/>
</dbReference>
<reference evidence="13 14" key="2">
    <citation type="submission" date="2018-11" db="EMBL/GenBank/DDBJ databases">
        <authorList>
            <consortium name="Pathogen Informatics"/>
        </authorList>
    </citation>
    <scope>NUCLEOTIDE SEQUENCE [LARGE SCALE GENOMIC DNA]</scope>
</reference>
<protein>
    <submittedName>
        <fullName evidence="15">AAA domain-containing protein</fullName>
    </submittedName>
</protein>
<evidence type="ECO:0000313" key="13">
    <source>
        <dbReference type="EMBL" id="VDM37921.1"/>
    </source>
</evidence>
<feature type="coiled-coil region" evidence="9">
    <location>
        <begin position="983"/>
        <end position="1010"/>
    </location>
</feature>
<dbReference type="SMART" id="SM00356">
    <property type="entry name" value="ZnF_C3H1"/>
    <property type="match status" value="1"/>
</dbReference>
<dbReference type="PROSITE" id="PS50103">
    <property type="entry name" value="ZF_C3H1"/>
    <property type="match status" value="1"/>
</dbReference>
<feature type="zinc finger region" description="C3H1-type" evidence="8">
    <location>
        <begin position="643"/>
        <end position="670"/>
    </location>
</feature>
<name>A0A183UDN0_TOXCA</name>
<dbReference type="CDD" id="cd20384">
    <property type="entry name" value="Tudor_ZGPAT"/>
    <property type="match status" value="1"/>
</dbReference>
<comment type="similarity">
    <text evidence="2">Belongs to the AAA ATPase family.</text>
</comment>
<dbReference type="EMBL" id="UYWY01019519">
    <property type="protein sequence ID" value="VDM37921.1"/>
    <property type="molecule type" value="Genomic_DNA"/>
</dbReference>
<accession>A0A183UDN0</accession>
<dbReference type="GO" id="GO:0016887">
    <property type="term" value="F:ATP hydrolysis activity"/>
    <property type="evidence" value="ECO:0007669"/>
    <property type="project" value="InterPro"/>
</dbReference>
<evidence type="ECO:0000256" key="1">
    <source>
        <dbReference type="ARBA" id="ARBA00004062"/>
    </source>
</evidence>
<dbReference type="AlphaFoldDB" id="A0A183UDN0"/>
<dbReference type="GO" id="GO:0008017">
    <property type="term" value="F:microtubule binding"/>
    <property type="evidence" value="ECO:0007669"/>
    <property type="project" value="UniProtKB-ARBA"/>
</dbReference>
<evidence type="ECO:0000259" key="11">
    <source>
        <dbReference type="PROSITE" id="PS50103"/>
    </source>
</evidence>
<dbReference type="Gene3D" id="2.30.30.1190">
    <property type="match status" value="1"/>
</dbReference>
<dbReference type="GO" id="GO:0005524">
    <property type="term" value="F:ATP binding"/>
    <property type="evidence" value="ECO:0007669"/>
    <property type="project" value="UniProtKB-KW"/>
</dbReference>
<feature type="domain" description="G-patch" evidence="12">
    <location>
        <begin position="833"/>
        <end position="879"/>
    </location>
</feature>
<feature type="domain" description="C3H1-type" evidence="11">
    <location>
        <begin position="643"/>
        <end position="670"/>
    </location>
</feature>
<evidence type="ECO:0000256" key="4">
    <source>
        <dbReference type="ARBA" id="ARBA00022741"/>
    </source>
</evidence>
<dbReference type="InterPro" id="IPR003593">
    <property type="entry name" value="AAA+_ATPase"/>
</dbReference>
<dbReference type="GO" id="GO:0008270">
    <property type="term" value="F:zinc ion binding"/>
    <property type="evidence" value="ECO:0007669"/>
    <property type="project" value="UniProtKB-KW"/>
</dbReference>
<evidence type="ECO:0000256" key="2">
    <source>
        <dbReference type="ARBA" id="ARBA00006914"/>
    </source>
</evidence>
<dbReference type="Proteomes" id="UP000050794">
    <property type="component" value="Unassembled WGS sequence"/>
</dbReference>
<dbReference type="FunFam" id="3.40.50.300:FF:000093">
    <property type="entry name" value="Fidgetin-like 1"/>
    <property type="match status" value="1"/>
</dbReference>
<evidence type="ECO:0000259" key="12">
    <source>
        <dbReference type="PROSITE" id="PS50174"/>
    </source>
</evidence>
<dbReference type="InterPro" id="IPR027417">
    <property type="entry name" value="P-loop_NTPase"/>
</dbReference>
<dbReference type="SUPFAM" id="SSF90229">
    <property type="entry name" value="CCCH zinc finger"/>
    <property type="match status" value="1"/>
</dbReference>
<dbReference type="InterPro" id="IPR000467">
    <property type="entry name" value="G_patch_dom"/>
</dbReference>
<evidence type="ECO:0000256" key="9">
    <source>
        <dbReference type="SAM" id="Coils"/>
    </source>
</evidence>
<keyword evidence="14" id="KW-1185">Reference proteome</keyword>
<dbReference type="PANTHER" id="PTHR23074">
    <property type="entry name" value="AAA DOMAIN-CONTAINING"/>
    <property type="match status" value="1"/>
</dbReference>
<dbReference type="InterPro" id="IPR050304">
    <property type="entry name" value="MT-severing_AAA_ATPase"/>
</dbReference>
<dbReference type="InterPro" id="IPR003960">
    <property type="entry name" value="ATPase_AAA_CS"/>
</dbReference>
<dbReference type="InterPro" id="IPR003959">
    <property type="entry name" value="ATPase_AAA_core"/>
</dbReference>
<dbReference type="Pfam" id="PF17862">
    <property type="entry name" value="AAA_lid_3"/>
    <property type="match status" value="1"/>
</dbReference>
<dbReference type="Gene3D" id="3.40.50.300">
    <property type="entry name" value="P-loop containing nucleotide triphosphate hydrolases"/>
    <property type="match status" value="1"/>
</dbReference>
<gene>
    <name evidence="13" type="ORF">TCNE_LOCUS6600</name>
</gene>
<dbReference type="PROSITE" id="PS50174">
    <property type="entry name" value="G_PATCH"/>
    <property type="match status" value="1"/>
</dbReference>
<sequence length="1021" mass="114406">MSAEVKKGGEVKRQQTTLKGFVKRKCAGEDDVESCASAASCDQMVPSEKKSRSALQRNKVKFQFNFAKDPLLMEMQKKIAHCGKKLDEAEADFVSEKEAGESLHNIHFKKSARMKRSGDSVPHHFASRSDFRTASGRPVDKEVHAVTASEVDASSSKYRERDRFLGNRPFRAPLPVHKEAEADCLLQQRLPDVNGKAGKGRSGWKADESLRHFDDNIIDLIESEIMWKREATTWEDIAGLEAAKKALREIVILPFLRPDIFTGIRAPPKGVLLFGPPGTGKTMIGRCVAAQCKATFFNIAASSLTSKWVGEGEKLVRVLFAVARVLQPSIIFIDEIDSLLTSRSEGEHESSRRIKTEFLIHLDGVATFVDERLLVLGATNRPHELDDAAKRRFVKRLYISLPCADARTHIVRSLLCTQKHDLRDEDFKVIADITEGYSGADMKELCAEASMGPIRDIIESSSMDIATIDKDQVRAVTLRDFENAARVVRPTVVEKDLLAYRVAIVRAMVNRYNYSPKREGEVLDAIDADLETCTDLERRNALMEMRADISELISLMTEENDGETHTSQEPGPSSGNGVVEGDSDVAEVSFPGEELIGMSCRAPYGRIVDRAVLYHDAVILDFVDSSVPLEQLKVRVLYSYPLEEKMRPCGYFLDGRCTYGEGCRFSHGHEVSFRDLLDYQPPDFEYPFILFILTPYTVPPHSDMLSRCFSSIKEDCFVLVQGENELWSSGRITAIDGQNIAVRLLTSGKEVASVRERVIPLTDDTSLREELIVAMKERTTMPIGHALCFLAVETTPSMSGMSGSGTEGSWSEQKGERCGRVRVGDLGDWEQHTRGIGMKLLLKMGYKLGEGLGRKSDGIVHAIQPVIFPKNKSLDACMESKHRKVVDGIRERKERMKKELKKRGCIQESSIDIFDVLNRSLNAATKDADALSVHEEKKLLKAASSEKLGVQSISLDKQMKELKSKERKLREGITRNQRDRTTVEKLRRALVDCQKDIKKLAAHQERLSNEVRGRRTTKDLF</sequence>
<evidence type="ECO:0000256" key="7">
    <source>
        <dbReference type="ARBA" id="ARBA00022840"/>
    </source>
</evidence>
<dbReference type="GO" id="GO:0003676">
    <property type="term" value="F:nucleic acid binding"/>
    <property type="evidence" value="ECO:0007669"/>
    <property type="project" value="InterPro"/>
</dbReference>
<feature type="compositionally biased region" description="Polar residues" evidence="10">
    <location>
        <begin position="565"/>
        <end position="576"/>
    </location>
</feature>
<evidence type="ECO:0000256" key="3">
    <source>
        <dbReference type="ARBA" id="ARBA00022723"/>
    </source>
</evidence>
<feature type="region of interest" description="Disordered" evidence="10">
    <location>
        <begin position="559"/>
        <end position="583"/>
    </location>
</feature>
<dbReference type="Gene3D" id="1.10.8.60">
    <property type="match status" value="1"/>
</dbReference>
<keyword evidence="3 8" id="KW-0479">Metal-binding</keyword>
<reference evidence="15" key="1">
    <citation type="submission" date="2016-06" db="UniProtKB">
        <authorList>
            <consortium name="WormBaseParasite"/>
        </authorList>
    </citation>
    <scope>IDENTIFICATION</scope>
</reference>
<proteinExistence type="inferred from homology"/>
<dbReference type="Pfam" id="PF01585">
    <property type="entry name" value="G-patch"/>
    <property type="match status" value="1"/>
</dbReference>
<keyword evidence="6 8" id="KW-0862">Zinc</keyword>
<dbReference type="SMART" id="SM00443">
    <property type="entry name" value="G_patch"/>
    <property type="match status" value="1"/>
</dbReference>
<dbReference type="PANTHER" id="PTHR23074:SF17">
    <property type="entry name" value="FIDGETIN-LIKE PROTEIN 1"/>
    <property type="match status" value="1"/>
</dbReference>
<keyword evidence="7" id="KW-0067">ATP-binding</keyword>
<dbReference type="SUPFAM" id="SSF52540">
    <property type="entry name" value="P-loop containing nucleoside triphosphate hydrolases"/>
    <property type="match status" value="1"/>
</dbReference>
<dbReference type="PROSITE" id="PS00674">
    <property type="entry name" value="AAA"/>
    <property type="match status" value="1"/>
</dbReference>
<dbReference type="WBParaSite" id="TCNE_0000660001-mRNA-1">
    <property type="protein sequence ID" value="TCNE_0000660001-mRNA-1"/>
    <property type="gene ID" value="TCNE_0000660001"/>
</dbReference>
<dbReference type="GO" id="GO:0008568">
    <property type="term" value="F:microtubule severing ATPase activity"/>
    <property type="evidence" value="ECO:0007669"/>
    <property type="project" value="TreeGrafter"/>
</dbReference>